<evidence type="ECO:0000256" key="7">
    <source>
        <dbReference type="ARBA" id="ARBA00023223"/>
    </source>
</evidence>
<keyword evidence="5" id="KW-0521">NADP</keyword>
<dbReference type="OrthoDB" id="580775at2"/>
<dbReference type="GO" id="GO:0008218">
    <property type="term" value="P:bioluminescence"/>
    <property type="evidence" value="ECO:0007669"/>
    <property type="project" value="UniProtKB-KW"/>
</dbReference>
<dbReference type="InterPro" id="IPR016163">
    <property type="entry name" value="Ald_DH_C"/>
</dbReference>
<accession>A0A556APL6</accession>
<evidence type="ECO:0000313" key="9">
    <source>
        <dbReference type="EMBL" id="TSH94824.1"/>
    </source>
</evidence>
<gene>
    <name evidence="9" type="ORF">FOZ76_11815</name>
</gene>
<dbReference type="PANTHER" id="PTHR43845">
    <property type="entry name" value="BLR5969 PROTEIN"/>
    <property type="match status" value="1"/>
</dbReference>
<proteinExistence type="inferred from homology"/>
<dbReference type="Gene3D" id="3.40.50.12780">
    <property type="entry name" value="N-terminal domain of ligase-like"/>
    <property type="match status" value="1"/>
</dbReference>
<dbReference type="InterPro" id="IPR016162">
    <property type="entry name" value="Ald_DH_N"/>
</dbReference>
<evidence type="ECO:0000313" key="10">
    <source>
        <dbReference type="Proteomes" id="UP000318405"/>
    </source>
</evidence>
<keyword evidence="6" id="KW-0560">Oxidoreductase</keyword>
<dbReference type="UniPathway" id="UPA00569"/>
<dbReference type="GO" id="GO:0003995">
    <property type="term" value="F:acyl-CoA dehydrogenase activity"/>
    <property type="evidence" value="ECO:0007669"/>
    <property type="project" value="InterPro"/>
</dbReference>
<dbReference type="EMBL" id="VLTJ01000023">
    <property type="protein sequence ID" value="TSH94824.1"/>
    <property type="molecule type" value="Genomic_DNA"/>
</dbReference>
<dbReference type="InterPro" id="IPR008670">
    <property type="entry name" value="CoA_reduct_LuxC"/>
</dbReference>
<sequence length="843" mass="90780">MSPAHNADTPHFWFGEWLSDAGLHDALAALPLHLDRVLARPFPLDALLGACDALAHEIAAGGAGCDALLRQARLALAEDEAREMMQALAAPLRRDVLEEKLRSELGSVRPGVLERRYPGRQYEAWQPLGSVVHVMPSNVLTVGALGLVESLLGGNLNVVKVGARDTAFTAIFAGLLAERAVGAGLAEYMAVVHVPSQDQDTLARLFAQADVISAWGGEAAITAVRRLAPANARVLAWGHKVSFAYLAEDCLDDAGVLEAIARDICRLDQQACSSPQTLLVEAEGERLDTIAEGLAQALARISPTLPRREPDMAEQAEITTVVSVTEAEQALGLTRVIADAAGQWRLLLDQRPGLRPSPLYRTLWIKPVQRAAIGAVLRPMRPWLQTCGLAATRASFPALARQLLAAGVTRITRPGEMIDSYTGAPHDGVYALQHLTRRVSVDGPGSLADVGSFAQFEPAPMLAPAPGTPILTKAGFQALGQDDTAPTGLLVRSGGSSGQVAYSRFRWPDYARQMLETSHGLVAAGLDPAADRVMNLFAAGYLYGSFISFWTILENLGVEQLPMAMVQEYELIADQIIEHRVNVLLGMTPHLLGLFVAQGERLKAAGCIDKVFYGGEALSSAQRAFLTQDCGVPLVRSVAYGSNDAGPMGYQCEHCEGSVHHLFSGLQHLEIVALEEDAPVADTQIGRLLLSSRARSSPRIERYEIGDTGRWVAGDCPCGRRDPRFELTGRLGDVFKAGSPLLNYGRFVQLLDAGFGYAGPLQVHVDSAGATTLVRLWVDASLAAPAADVAEYLMTHYEELGVARHYALPTQVRIETRAEEEFLRVKASGKLRHVIDHRAASDH</sequence>
<evidence type="ECO:0000256" key="1">
    <source>
        <dbReference type="ARBA" id="ARBA00003277"/>
    </source>
</evidence>
<dbReference type="Proteomes" id="UP000318405">
    <property type="component" value="Unassembled WGS sequence"/>
</dbReference>
<dbReference type="GO" id="GO:0050062">
    <property type="term" value="F:long-chain-fatty-acyl-CoA reductase activity"/>
    <property type="evidence" value="ECO:0007669"/>
    <property type="project" value="UniProtKB-EC"/>
</dbReference>
<evidence type="ECO:0000256" key="2">
    <source>
        <dbReference type="ARBA" id="ARBA00004908"/>
    </source>
</evidence>
<dbReference type="Gene3D" id="3.40.605.10">
    <property type="entry name" value="Aldehyde Dehydrogenase, Chain A, domain 1"/>
    <property type="match status" value="1"/>
</dbReference>
<protein>
    <recommendedName>
        <fullName evidence="4">long-chain-fatty-acyl-CoA reductase</fullName>
        <ecNumber evidence="4">1.2.1.50</ecNumber>
    </recommendedName>
</protein>
<dbReference type="PANTHER" id="PTHR43845:SF1">
    <property type="entry name" value="BLR5969 PROTEIN"/>
    <property type="match status" value="1"/>
</dbReference>
<dbReference type="Gene3D" id="3.40.309.10">
    <property type="entry name" value="Aldehyde Dehydrogenase, Chain A, domain 2"/>
    <property type="match status" value="1"/>
</dbReference>
<dbReference type="Pfam" id="PF05893">
    <property type="entry name" value="LuxC"/>
    <property type="match status" value="1"/>
</dbReference>
<evidence type="ECO:0000256" key="5">
    <source>
        <dbReference type="ARBA" id="ARBA00022857"/>
    </source>
</evidence>
<dbReference type="SUPFAM" id="SSF53720">
    <property type="entry name" value="ALDH-like"/>
    <property type="match status" value="1"/>
</dbReference>
<dbReference type="InterPro" id="IPR016161">
    <property type="entry name" value="Ald_DH/histidinol_DH"/>
</dbReference>
<organism evidence="9 10">
    <name type="scientific">Verticiella sediminum</name>
    <dbReference type="NCBI Taxonomy" id="1247510"/>
    <lineage>
        <taxon>Bacteria</taxon>
        <taxon>Pseudomonadati</taxon>
        <taxon>Pseudomonadota</taxon>
        <taxon>Betaproteobacteria</taxon>
        <taxon>Burkholderiales</taxon>
        <taxon>Alcaligenaceae</taxon>
        <taxon>Verticiella</taxon>
    </lineage>
</organism>
<comment type="caution">
    <text evidence="9">The sequence shown here is derived from an EMBL/GenBank/DDBJ whole genome shotgun (WGS) entry which is preliminary data.</text>
</comment>
<comment type="catalytic activity">
    <reaction evidence="8">
        <text>a long-chain fatty aldehyde + NADP(+) + CoA = a long-chain fatty acyl-CoA + NADPH + H(+)</text>
        <dbReference type="Rhea" id="RHEA:15437"/>
        <dbReference type="ChEBI" id="CHEBI:15378"/>
        <dbReference type="ChEBI" id="CHEBI:17176"/>
        <dbReference type="ChEBI" id="CHEBI:57287"/>
        <dbReference type="ChEBI" id="CHEBI:57783"/>
        <dbReference type="ChEBI" id="CHEBI:58349"/>
        <dbReference type="ChEBI" id="CHEBI:83139"/>
        <dbReference type="EC" id="1.2.1.50"/>
    </reaction>
</comment>
<name>A0A556APL6_9BURK</name>
<dbReference type="RefSeq" id="WP_143948470.1">
    <property type="nucleotide sequence ID" value="NZ_BAABMB010000001.1"/>
</dbReference>
<evidence type="ECO:0000256" key="8">
    <source>
        <dbReference type="ARBA" id="ARBA00049412"/>
    </source>
</evidence>
<dbReference type="AlphaFoldDB" id="A0A556APL6"/>
<dbReference type="EC" id="1.2.1.50" evidence="4"/>
<keyword evidence="10" id="KW-1185">Reference proteome</keyword>
<evidence type="ECO:0000256" key="3">
    <source>
        <dbReference type="ARBA" id="ARBA00010915"/>
    </source>
</evidence>
<comment type="pathway">
    <text evidence="2">Lipid metabolism; fatty acid reduction for biolumincescence.</text>
</comment>
<reference evidence="9 10" key="1">
    <citation type="submission" date="2019-07" db="EMBL/GenBank/DDBJ databases">
        <title>Qingshengfaniella alkalisoli gen. nov., sp. nov., isolated from saline soil.</title>
        <authorList>
            <person name="Xu L."/>
            <person name="Huang X.-X."/>
            <person name="Sun J.-Q."/>
        </authorList>
    </citation>
    <scope>NUCLEOTIDE SEQUENCE [LARGE SCALE GENOMIC DNA]</scope>
    <source>
        <strain evidence="9 10">DSM 27279</strain>
    </source>
</reference>
<evidence type="ECO:0000256" key="4">
    <source>
        <dbReference type="ARBA" id="ARBA00013020"/>
    </source>
</evidence>
<comment type="function">
    <text evidence="1">LuxC is the fatty acid reductase enzyme responsible for synthesis of the aldehyde substrate for the luminescent reaction catalyzed by luciferase.</text>
</comment>
<dbReference type="SUPFAM" id="SSF56801">
    <property type="entry name" value="Acetyl-CoA synthetase-like"/>
    <property type="match status" value="1"/>
</dbReference>
<dbReference type="InterPro" id="IPR042099">
    <property type="entry name" value="ANL_N_sf"/>
</dbReference>
<comment type="similarity">
    <text evidence="3">Belongs to the LuxC family.</text>
</comment>
<evidence type="ECO:0000256" key="6">
    <source>
        <dbReference type="ARBA" id="ARBA00023002"/>
    </source>
</evidence>
<keyword evidence="7" id="KW-0455">Luminescence</keyword>